<dbReference type="PANTHER" id="PTHR13245:SF14">
    <property type="entry name" value="RRP15-LIKE PROTEIN"/>
    <property type="match status" value="1"/>
</dbReference>
<dbReference type="AlphaFoldDB" id="A0A813KX90"/>
<dbReference type="GO" id="GO:0030687">
    <property type="term" value="C:preribosome, large subunit precursor"/>
    <property type="evidence" value="ECO:0007669"/>
    <property type="project" value="TreeGrafter"/>
</dbReference>
<gene>
    <name evidence="3" type="ORF">PGLA2088_LOCUS37902</name>
</gene>
<feature type="compositionally biased region" description="Basic and acidic residues" evidence="2">
    <location>
        <begin position="140"/>
        <end position="157"/>
    </location>
</feature>
<organism evidence="3 4">
    <name type="scientific">Polarella glacialis</name>
    <name type="common">Dinoflagellate</name>
    <dbReference type="NCBI Taxonomy" id="89957"/>
    <lineage>
        <taxon>Eukaryota</taxon>
        <taxon>Sar</taxon>
        <taxon>Alveolata</taxon>
        <taxon>Dinophyceae</taxon>
        <taxon>Suessiales</taxon>
        <taxon>Suessiaceae</taxon>
        <taxon>Polarella</taxon>
    </lineage>
</organism>
<sequence length="188" mass="20760">DGEAGAAPAADAKDTSDGGWKGFCTAFASILGRELETTAATEAPVLVETKIAQNLKDKKSEYKEKKILAAAAKAAKDAGHEKPDIMQKNFEMQFRKHATEGVVRLFNAVRDYQAHSQDDVQKMELKKLHISKRAKVITESSKEKFEHIWKKEKDAKTKKTSQSKVKPKTEQSADGDGAEGHDQLDEFA</sequence>
<dbReference type="Proteomes" id="UP000626109">
    <property type="component" value="Unassembled WGS sequence"/>
</dbReference>
<comment type="similarity">
    <text evidence="1">Belongs to the RRP15 family.</text>
</comment>
<name>A0A813KX90_POLGL</name>
<dbReference type="Pfam" id="PF07890">
    <property type="entry name" value="Rrp15p"/>
    <property type="match status" value="1"/>
</dbReference>
<evidence type="ECO:0008006" key="5">
    <source>
        <dbReference type="Google" id="ProtNLM"/>
    </source>
</evidence>
<reference evidence="3" key="1">
    <citation type="submission" date="2021-02" db="EMBL/GenBank/DDBJ databases">
        <authorList>
            <person name="Dougan E. K."/>
            <person name="Rhodes N."/>
            <person name="Thang M."/>
            <person name="Chan C."/>
        </authorList>
    </citation>
    <scope>NUCLEOTIDE SEQUENCE</scope>
</reference>
<feature type="compositionally biased region" description="Low complexity" evidence="2">
    <location>
        <begin position="1"/>
        <end position="10"/>
    </location>
</feature>
<comment type="caution">
    <text evidence="3">The sequence shown here is derived from an EMBL/GenBank/DDBJ whole genome shotgun (WGS) entry which is preliminary data.</text>
</comment>
<dbReference type="PANTHER" id="PTHR13245">
    <property type="entry name" value="RRP15-LIKE PROTEIN"/>
    <property type="match status" value="1"/>
</dbReference>
<evidence type="ECO:0000313" key="4">
    <source>
        <dbReference type="Proteomes" id="UP000626109"/>
    </source>
</evidence>
<evidence type="ECO:0000256" key="1">
    <source>
        <dbReference type="ARBA" id="ARBA00007462"/>
    </source>
</evidence>
<evidence type="ECO:0000256" key="2">
    <source>
        <dbReference type="SAM" id="MobiDB-lite"/>
    </source>
</evidence>
<feature type="region of interest" description="Disordered" evidence="2">
    <location>
        <begin position="136"/>
        <end position="188"/>
    </location>
</feature>
<dbReference type="InterPro" id="IPR012459">
    <property type="entry name" value="Rrp15"/>
</dbReference>
<dbReference type="EMBL" id="CAJNNW010032606">
    <property type="protein sequence ID" value="CAE8714252.1"/>
    <property type="molecule type" value="Genomic_DNA"/>
</dbReference>
<dbReference type="GO" id="GO:0000460">
    <property type="term" value="P:maturation of 5.8S rRNA"/>
    <property type="evidence" value="ECO:0007669"/>
    <property type="project" value="TreeGrafter"/>
</dbReference>
<feature type="region of interest" description="Disordered" evidence="2">
    <location>
        <begin position="1"/>
        <end position="20"/>
    </location>
</feature>
<evidence type="ECO:0000313" key="3">
    <source>
        <dbReference type="EMBL" id="CAE8714252.1"/>
    </source>
</evidence>
<feature type="compositionally biased region" description="Basic and acidic residues" evidence="2">
    <location>
        <begin position="178"/>
        <end position="188"/>
    </location>
</feature>
<feature type="non-terminal residue" evidence="3">
    <location>
        <position position="1"/>
    </location>
</feature>
<protein>
    <recommendedName>
        <fullName evidence="5">RRP15-like protein</fullName>
    </recommendedName>
</protein>
<accession>A0A813KX90</accession>
<dbReference type="GO" id="GO:0000470">
    <property type="term" value="P:maturation of LSU-rRNA"/>
    <property type="evidence" value="ECO:0007669"/>
    <property type="project" value="TreeGrafter"/>
</dbReference>
<proteinExistence type="inferred from homology"/>